<reference evidence="1" key="1">
    <citation type="journal article" date="2015" name="Nature">
        <title>Complex archaea that bridge the gap between prokaryotes and eukaryotes.</title>
        <authorList>
            <person name="Spang A."/>
            <person name="Saw J.H."/>
            <person name="Jorgensen S.L."/>
            <person name="Zaremba-Niedzwiedzka K."/>
            <person name="Martijn J."/>
            <person name="Lind A.E."/>
            <person name="van Eijk R."/>
            <person name="Schleper C."/>
            <person name="Guy L."/>
            <person name="Ettema T.J."/>
        </authorList>
    </citation>
    <scope>NUCLEOTIDE SEQUENCE</scope>
</reference>
<protein>
    <submittedName>
        <fullName evidence="1">Uncharacterized protein</fullName>
    </submittedName>
</protein>
<name>A0A0F8ZHC9_9ZZZZ</name>
<dbReference type="EMBL" id="LAZR01060359">
    <property type="protein sequence ID" value="KKK65844.1"/>
    <property type="molecule type" value="Genomic_DNA"/>
</dbReference>
<accession>A0A0F8ZHC9</accession>
<proteinExistence type="predicted"/>
<evidence type="ECO:0000313" key="1">
    <source>
        <dbReference type="EMBL" id="KKK65844.1"/>
    </source>
</evidence>
<dbReference type="AlphaFoldDB" id="A0A0F8ZHC9"/>
<sequence>MKTVTVILMNRVIHSSDEPYLLSRQALAQMAKSAVGTKIRDPNHKEVGTIIKAWADGEVVWAEARIEE</sequence>
<organism evidence="1">
    <name type="scientific">marine sediment metagenome</name>
    <dbReference type="NCBI Taxonomy" id="412755"/>
    <lineage>
        <taxon>unclassified sequences</taxon>
        <taxon>metagenomes</taxon>
        <taxon>ecological metagenomes</taxon>
    </lineage>
</organism>
<comment type="caution">
    <text evidence="1">The sequence shown here is derived from an EMBL/GenBank/DDBJ whole genome shotgun (WGS) entry which is preliminary data.</text>
</comment>
<gene>
    <name evidence="1" type="ORF">LCGC14_2970040</name>
</gene>